<protein>
    <submittedName>
        <fullName evidence="1">Uncharacterized protein</fullName>
    </submittedName>
</protein>
<dbReference type="EMBL" id="CP033367">
    <property type="protein sequence ID" value="QKD04943.1"/>
    <property type="molecule type" value="Genomic_DNA"/>
</dbReference>
<gene>
    <name evidence="1" type="ORF">EB235_28515</name>
</gene>
<dbReference type="Proteomes" id="UP000503017">
    <property type="component" value="Chromosome"/>
</dbReference>
<accession>A0A6M7WVT6</accession>
<organism evidence="1 2">
    <name type="scientific">Mesorhizobium loti R88b</name>
    <dbReference type="NCBI Taxonomy" id="935548"/>
    <lineage>
        <taxon>Bacteria</taxon>
        <taxon>Pseudomonadati</taxon>
        <taxon>Pseudomonadota</taxon>
        <taxon>Alphaproteobacteria</taxon>
        <taxon>Hyphomicrobiales</taxon>
        <taxon>Phyllobacteriaceae</taxon>
        <taxon>Mesorhizobium</taxon>
    </lineage>
</organism>
<dbReference type="RefSeq" id="WP_051429814.1">
    <property type="nucleotide sequence ID" value="NZ_CP033367.1"/>
</dbReference>
<name>A0A6M7WVT6_RHILI</name>
<dbReference type="AlphaFoldDB" id="A0A6M7WVT6"/>
<evidence type="ECO:0000313" key="2">
    <source>
        <dbReference type="Proteomes" id="UP000503017"/>
    </source>
</evidence>
<reference evidence="1 2" key="1">
    <citation type="submission" date="2018-10" db="EMBL/GenBank/DDBJ databases">
        <authorList>
            <person name="Perry B.J."/>
            <person name="Sullivan J.T."/>
            <person name="Murphy R.J.T."/>
            <person name="Ramsay J.P."/>
            <person name="Ronson C.W."/>
        </authorList>
    </citation>
    <scope>NUCLEOTIDE SEQUENCE [LARGE SCALE GENOMIC DNA]</scope>
    <source>
        <strain evidence="1 2">R88b</strain>
    </source>
</reference>
<evidence type="ECO:0000313" key="1">
    <source>
        <dbReference type="EMBL" id="QKD04943.1"/>
    </source>
</evidence>
<proteinExistence type="predicted"/>
<sequence length="266" mass="29392">MAEPGEPPFTVLVFDMAKTGEPDGEHMVRGFETLDAATSYAIARVRASVEQLRKPGIAAAELRQLWHIHGEDCSVLNANVRGSDLLDDFIATPATSAECNWQVLAPRLRRFRASLLISNDKDESVWAGGFFRSTYKLSRDGLLDHFRDDAIAAFKAENIEPAEPTKLMVANHFELPDPPYPPPGVALRSWRVEVGFVCHDVKFGADAAGVFAWPQEPADWALRTMQFLLIADMMAMRGDGPDWANDCDVLSSEVTETDAAPDYPLD</sequence>